<dbReference type="FunFam" id="2.40.30.10:FF:000032">
    <property type="entry name" value="NADH-cytochrome b5 reductase"/>
    <property type="match status" value="1"/>
</dbReference>
<evidence type="ECO:0000256" key="11">
    <source>
        <dbReference type="ARBA" id="ARBA00023027"/>
    </source>
</evidence>
<organism evidence="19 20">
    <name type="scientific">Candida glabrata</name>
    <name type="common">Yeast</name>
    <name type="synonym">Torulopsis glabrata</name>
    <dbReference type="NCBI Taxonomy" id="5478"/>
    <lineage>
        <taxon>Eukaryota</taxon>
        <taxon>Fungi</taxon>
        <taxon>Dikarya</taxon>
        <taxon>Ascomycota</taxon>
        <taxon>Saccharomycotina</taxon>
        <taxon>Saccharomycetes</taxon>
        <taxon>Saccharomycetales</taxon>
        <taxon>Saccharomycetaceae</taxon>
        <taxon>Nakaseomyces</taxon>
    </lineage>
</organism>
<dbReference type="AlphaFoldDB" id="A0A0W0DDA9"/>
<evidence type="ECO:0000256" key="17">
    <source>
        <dbReference type="RuleBase" id="RU361226"/>
    </source>
</evidence>
<dbReference type="VEuPathDB" id="FungiDB:GVI51_L00627"/>
<dbReference type="InterPro" id="IPR001709">
    <property type="entry name" value="Flavoprot_Pyr_Nucl_cyt_Rdtase"/>
</dbReference>
<comment type="similarity">
    <text evidence="4 17">Belongs to the flavoprotein pyridine nucleotide cytochrome reductase family.</text>
</comment>
<feature type="binding site" evidence="16">
    <location>
        <position position="119"/>
    </location>
    <ligand>
        <name>FAD</name>
        <dbReference type="ChEBI" id="CHEBI:57692"/>
    </ligand>
</feature>
<dbReference type="InterPro" id="IPR039261">
    <property type="entry name" value="FNR_nucleotide-bd"/>
</dbReference>
<dbReference type="GO" id="GO:0017183">
    <property type="term" value="P:protein histidyl modification to diphthamide"/>
    <property type="evidence" value="ECO:0007669"/>
    <property type="project" value="EnsemblFungi"/>
</dbReference>
<keyword evidence="11 17" id="KW-0520">NAD</keyword>
<comment type="pathway">
    <text evidence="3">Protein modification; peptidyl-diphthamide biosynthesis.</text>
</comment>
<dbReference type="GO" id="GO:0005741">
    <property type="term" value="C:mitochondrial outer membrane"/>
    <property type="evidence" value="ECO:0007669"/>
    <property type="project" value="UniProtKB-SubCell"/>
</dbReference>
<feature type="domain" description="FAD-binding FR-type" evidence="18">
    <location>
        <begin position="40"/>
        <end position="144"/>
    </location>
</feature>
<dbReference type="InterPro" id="IPR017938">
    <property type="entry name" value="Riboflavin_synthase-like_b-brl"/>
</dbReference>
<keyword evidence="9" id="KW-1133">Transmembrane helix</keyword>
<protein>
    <recommendedName>
        <fullName evidence="17">NADH-cytochrome b5 reductase</fullName>
        <ecNumber evidence="17">1.6.2.2</ecNumber>
    </recommendedName>
</protein>
<evidence type="ECO:0000256" key="12">
    <source>
        <dbReference type="ARBA" id="ARBA00023128"/>
    </source>
</evidence>
<dbReference type="InterPro" id="IPR008333">
    <property type="entry name" value="Cbr1-like_FAD-bd_dom"/>
</dbReference>
<evidence type="ECO:0000256" key="15">
    <source>
        <dbReference type="ARBA" id="ARBA00049138"/>
    </source>
</evidence>
<dbReference type="OrthoDB" id="432685at2759"/>
<evidence type="ECO:0000313" key="19">
    <source>
        <dbReference type="EMBL" id="KTA96701.1"/>
    </source>
</evidence>
<dbReference type="InterPro" id="IPR017927">
    <property type="entry name" value="FAD-bd_FR_type"/>
</dbReference>
<dbReference type="EC" id="1.6.2.2" evidence="17"/>
<evidence type="ECO:0000256" key="2">
    <source>
        <dbReference type="ARBA" id="ARBA00004572"/>
    </source>
</evidence>
<feature type="binding site" evidence="16">
    <location>
        <position position="120"/>
    </location>
    <ligand>
        <name>FAD</name>
        <dbReference type="ChEBI" id="CHEBI:57692"/>
    </ligand>
</feature>
<evidence type="ECO:0000256" key="14">
    <source>
        <dbReference type="ARBA" id="ARBA00047682"/>
    </source>
</evidence>
<dbReference type="VEuPathDB" id="FungiDB:GWK60_I00385"/>
<reference evidence="19 20" key="1">
    <citation type="submission" date="2015-10" db="EMBL/GenBank/DDBJ databases">
        <title>Draft genomes sequences of Candida glabrata isolates 1A, 1B, 2A, 2B, 3A and 3B.</title>
        <authorList>
            <person name="Haavelsrud O.E."/>
            <person name="Gaustad P."/>
        </authorList>
    </citation>
    <scope>NUCLEOTIDE SEQUENCE [LARGE SCALE GENOMIC DNA]</scope>
    <source>
        <strain evidence="19">910700640</strain>
    </source>
</reference>
<dbReference type="Pfam" id="PF00175">
    <property type="entry name" value="NAD_binding_1"/>
    <property type="match status" value="1"/>
</dbReference>
<gene>
    <name evidence="19" type="ORF">AO440_003821</name>
</gene>
<dbReference type="PANTHER" id="PTHR19370:SF184">
    <property type="entry name" value="NADH-CYTOCHROME B5 REDUCTASE-LIKE"/>
    <property type="match status" value="1"/>
</dbReference>
<evidence type="ECO:0000256" key="3">
    <source>
        <dbReference type="ARBA" id="ARBA00005156"/>
    </source>
</evidence>
<feature type="binding site" evidence="16">
    <location>
        <position position="112"/>
    </location>
    <ligand>
        <name>FAD</name>
        <dbReference type="ChEBI" id="CHEBI:57692"/>
    </ligand>
</feature>
<evidence type="ECO:0000256" key="7">
    <source>
        <dbReference type="ARBA" id="ARBA00022787"/>
    </source>
</evidence>
<keyword evidence="7" id="KW-1000">Mitochondrion outer membrane</keyword>
<dbReference type="SUPFAM" id="SSF63380">
    <property type="entry name" value="Riboflavin synthase domain-like"/>
    <property type="match status" value="1"/>
</dbReference>
<dbReference type="FunFam" id="3.40.50.80:FF:000009">
    <property type="entry name" value="NADH-cytochrome b5 reductase"/>
    <property type="match status" value="1"/>
</dbReference>
<accession>A0A0W0DDA9</accession>
<feature type="binding site" evidence="16">
    <location>
        <position position="94"/>
    </location>
    <ligand>
        <name>FAD</name>
        <dbReference type="ChEBI" id="CHEBI:57692"/>
    </ligand>
</feature>
<keyword evidence="13" id="KW-0472">Membrane</keyword>
<evidence type="ECO:0000256" key="8">
    <source>
        <dbReference type="ARBA" id="ARBA00022827"/>
    </source>
</evidence>
<dbReference type="GO" id="GO:0002926">
    <property type="term" value="P:tRNA wobble base 5-methoxycarbonylmethyl-2-thiouridinylation"/>
    <property type="evidence" value="ECO:0007669"/>
    <property type="project" value="EnsemblFungi"/>
</dbReference>
<dbReference type="PANTHER" id="PTHR19370">
    <property type="entry name" value="NADH-CYTOCHROME B5 REDUCTASE"/>
    <property type="match status" value="1"/>
</dbReference>
<evidence type="ECO:0000256" key="4">
    <source>
        <dbReference type="ARBA" id="ARBA00006105"/>
    </source>
</evidence>
<dbReference type="GO" id="GO:0003954">
    <property type="term" value="F:NADH dehydrogenase activity"/>
    <property type="evidence" value="ECO:0007669"/>
    <property type="project" value="EnsemblFungi"/>
</dbReference>
<evidence type="ECO:0000256" key="16">
    <source>
        <dbReference type="PIRSR" id="PIRSR601834-1"/>
    </source>
</evidence>
<keyword evidence="8 16" id="KW-0274">FAD</keyword>
<feature type="binding site" evidence="16">
    <location>
        <position position="110"/>
    </location>
    <ligand>
        <name>FAD</name>
        <dbReference type="ChEBI" id="CHEBI:57692"/>
    </ligand>
</feature>
<evidence type="ECO:0000256" key="10">
    <source>
        <dbReference type="ARBA" id="ARBA00023002"/>
    </source>
</evidence>
<keyword evidence="5 16" id="KW-0285">Flavoprotein</keyword>
<dbReference type="EMBL" id="LLZZ01000169">
    <property type="protein sequence ID" value="KTA96701.1"/>
    <property type="molecule type" value="Genomic_DNA"/>
</dbReference>
<dbReference type="SUPFAM" id="SSF52343">
    <property type="entry name" value="Ferredoxin reductase-like, C-terminal NADP-linked domain"/>
    <property type="match status" value="1"/>
</dbReference>
<evidence type="ECO:0000256" key="1">
    <source>
        <dbReference type="ARBA" id="ARBA00001974"/>
    </source>
</evidence>
<keyword evidence="10 17" id="KW-0560">Oxidoreductase</keyword>
<comment type="catalytic activity">
    <reaction evidence="14 17">
        <text>2 Fe(III)-[cytochrome b5] + NADH = 2 Fe(II)-[cytochrome b5] + NAD(+) + H(+)</text>
        <dbReference type="Rhea" id="RHEA:46680"/>
        <dbReference type="Rhea" id="RHEA-COMP:10438"/>
        <dbReference type="Rhea" id="RHEA-COMP:10439"/>
        <dbReference type="ChEBI" id="CHEBI:15378"/>
        <dbReference type="ChEBI" id="CHEBI:29033"/>
        <dbReference type="ChEBI" id="CHEBI:29034"/>
        <dbReference type="ChEBI" id="CHEBI:57540"/>
        <dbReference type="ChEBI" id="CHEBI:57945"/>
        <dbReference type="EC" id="1.6.2.2"/>
    </reaction>
</comment>
<name>A0A0W0DDA9_CANGB</name>
<dbReference type="VEuPathDB" id="FungiDB:GW608_I00385"/>
<evidence type="ECO:0000259" key="18">
    <source>
        <dbReference type="PROSITE" id="PS51384"/>
    </source>
</evidence>
<feature type="binding site" evidence="16">
    <location>
        <position position="161"/>
    </location>
    <ligand>
        <name>FAD</name>
        <dbReference type="ChEBI" id="CHEBI:57692"/>
    </ligand>
</feature>
<dbReference type="GO" id="GO:0005783">
    <property type="term" value="C:endoplasmic reticulum"/>
    <property type="evidence" value="ECO:0007669"/>
    <property type="project" value="TreeGrafter"/>
</dbReference>
<evidence type="ECO:0000256" key="6">
    <source>
        <dbReference type="ARBA" id="ARBA00022692"/>
    </source>
</evidence>
<comment type="cofactor">
    <cofactor evidence="1 16 17">
        <name>FAD</name>
        <dbReference type="ChEBI" id="CHEBI:57692"/>
    </cofactor>
</comment>
<feature type="binding site" evidence="16">
    <location>
        <position position="92"/>
    </location>
    <ligand>
        <name>FAD</name>
        <dbReference type="ChEBI" id="CHEBI:57692"/>
    </ligand>
</feature>
<sequence>MDGIKILATFSVIVLFYKLFTYSKKGGVSQKEAVKALLKTEFREFELVEKEQLTHNTAKYKFKLADESHVLGLPIGQHITVKTIIGGKPVSRSYTPTSLDEECVGFFELLVKSYPEGNISKHIGDMKIGEKINISGPRGFYEYVPNVHKHLAMVAGGTGITPMFQIMKAIARDPSDKTRVTLLYGNVLEEDILLKQELDDLVKQRPDQFKITYLLDKPERDDWEGGVGYVTLDLMKESFPSAEEDVQLLVCGPPGMVSSVKRNAVALGFPRAKPVSKMEDRVFVF</sequence>
<comment type="subcellular location">
    <subcellularLocation>
        <location evidence="2">Mitochondrion outer membrane</location>
        <topology evidence="2">Single-pass membrane protein</topology>
    </subcellularLocation>
</comment>
<dbReference type="VEuPathDB" id="FungiDB:CAGL0L00847g"/>
<evidence type="ECO:0000256" key="5">
    <source>
        <dbReference type="ARBA" id="ARBA00022630"/>
    </source>
</evidence>
<comment type="caution">
    <text evidence="19">The sequence shown here is derived from an EMBL/GenBank/DDBJ whole genome shotgun (WGS) entry which is preliminary data.</text>
</comment>
<keyword evidence="6" id="KW-0812">Transmembrane</keyword>
<dbReference type="CDD" id="cd06183">
    <property type="entry name" value="cyt_b5_reduct_like"/>
    <property type="match status" value="1"/>
</dbReference>
<evidence type="ECO:0000256" key="13">
    <source>
        <dbReference type="ARBA" id="ARBA00023136"/>
    </source>
</evidence>
<dbReference type="PROSITE" id="PS51384">
    <property type="entry name" value="FAD_FR"/>
    <property type="match status" value="1"/>
</dbReference>
<dbReference type="Proteomes" id="UP000054886">
    <property type="component" value="Unassembled WGS sequence"/>
</dbReference>
<dbReference type="PRINTS" id="PR00371">
    <property type="entry name" value="FPNCR"/>
</dbReference>
<dbReference type="InterPro" id="IPR001433">
    <property type="entry name" value="OxRdtase_FAD/NAD-bd"/>
</dbReference>
<evidence type="ECO:0000313" key="20">
    <source>
        <dbReference type="Proteomes" id="UP000054886"/>
    </source>
</evidence>
<dbReference type="Gene3D" id="3.40.50.80">
    <property type="entry name" value="Nucleotide-binding domain of ferredoxin-NADP reductase (FNR) module"/>
    <property type="match status" value="1"/>
</dbReference>
<dbReference type="Gene3D" id="2.40.30.10">
    <property type="entry name" value="Translation factors"/>
    <property type="match status" value="1"/>
</dbReference>
<evidence type="ECO:0000256" key="9">
    <source>
        <dbReference type="ARBA" id="ARBA00022989"/>
    </source>
</evidence>
<dbReference type="GO" id="GO:0090560">
    <property type="term" value="F:2-(3-amino-3-carboxypropyl)histidine synthase activity"/>
    <property type="evidence" value="ECO:0007669"/>
    <property type="project" value="EnsemblFungi"/>
</dbReference>
<keyword evidence="12" id="KW-0496">Mitochondrion</keyword>
<dbReference type="PRINTS" id="PR00406">
    <property type="entry name" value="CYTB5RDTASE"/>
</dbReference>
<dbReference type="GO" id="GO:0005886">
    <property type="term" value="C:plasma membrane"/>
    <property type="evidence" value="ECO:0007669"/>
    <property type="project" value="TreeGrafter"/>
</dbReference>
<dbReference type="VEuPathDB" id="FungiDB:B1J91_L00847g"/>
<dbReference type="GO" id="GO:0090524">
    <property type="term" value="F:cytochrome-b5 reductase activity, acting on NADH"/>
    <property type="evidence" value="ECO:0007669"/>
    <property type="project" value="UniProtKB-EC"/>
</dbReference>
<proteinExistence type="inferred from homology"/>
<dbReference type="InterPro" id="IPR001834">
    <property type="entry name" value="CBR-like"/>
</dbReference>
<comment type="catalytic activity">
    <reaction evidence="15">
        <text>2 Fe(3+)-[Dph3] + NADH = 2 Fe(2+)-[Dph3] + NAD(+) + H(+)</text>
        <dbReference type="Rhea" id="RHEA:71231"/>
        <dbReference type="Rhea" id="RHEA-COMP:18002"/>
        <dbReference type="Rhea" id="RHEA-COMP:18003"/>
        <dbReference type="ChEBI" id="CHEBI:15378"/>
        <dbReference type="ChEBI" id="CHEBI:29033"/>
        <dbReference type="ChEBI" id="CHEBI:29034"/>
        <dbReference type="ChEBI" id="CHEBI:57540"/>
        <dbReference type="ChEBI" id="CHEBI:57945"/>
        <dbReference type="ChEBI" id="CHEBI:83228"/>
    </reaction>
    <physiologicalReaction direction="left-to-right" evidence="15">
        <dbReference type="Rhea" id="RHEA:71232"/>
    </physiologicalReaction>
</comment>
<dbReference type="Pfam" id="PF00970">
    <property type="entry name" value="FAD_binding_6"/>
    <property type="match status" value="1"/>
</dbReference>